<dbReference type="RefSeq" id="XP_012769542.1">
    <property type="nucleotide sequence ID" value="XM_012914088.1"/>
</dbReference>
<proteinExistence type="predicted"/>
<feature type="compositionally biased region" description="Polar residues" evidence="1">
    <location>
        <begin position="559"/>
        <end position="583"/>
    </location>
</feature>
<sequence length="1297" mass="142332">MVKITSRIPNLNNLKQCVKFLEWLKNNESVQSQVTAELVKRLALYYDSKTQNEESIKTALSSFLHEVSHFYEKLCKNAKPTNYMANTPNVVLYTLLACIPKLLSVVHFLWYNVDGKFKNAGGGDWANEPVGQLTSGVSKIDRYLIEMSFDKYGVIPGAFKKDEVRGAHENGYANGSVIASNIPKLLTHLHENFFSDVFVTSALTTAGAQPSNTANALALLKLFCEIVDADTNNEVQQALDGDFDKDGYCIEWRELKEHCSTLKISLENVFNAHVLSYTGHTPKAGDLNTEKFAKKMVRWLRDNLDKVGGSLKNIKTDRYTGASDYFTKHFFPYGFIFDDQNIGTEINASEVLKENWDRVIGEISRYGDGLDKMVKILKGIRCDPTHNHVKTADLEADDEEDEVVIEELDVSDDLGVEGTPNQGKKAEGAQNQGKKAEGAQNQGKKAEGAQNQGKKAEGSSNQNNDQSEQNPESSQVLYGSSVPPEDGKNHGPAGSPGDAGKSAQGSGPPVQPPALPQGLGLNQPPGSSSPEASDTDSAPGAPGPKGDPGQTGPTGPVASASSQVPDGQGIQAPQSTDLSLSVPSPTPLASPGSPKLTAQTGVLGAESQDNASLGTQITGSPHAVRTQAANVSSPRSAASGSLDPGSGQATQDPPDVEVEIVMPSLIDNGGGYQPSGNGFRGNDIDGFEDPNAINLLKDSNNHRDTFGKADAESDISSYLAKLQETSKEWSNSLRLNDANQPLKPREFNAFPYYGVAGDLYSPQCRNPWYIHDLSTDPASAPPSSLPATDHLPSPKTVRDMLYWLVGFNQNGYIGYIRKYIKDLLDDINKDASKVSDTIEVSGNPTKLDASMVTQTLTEASLYAANILYTVKYRDYYTAYNDFKFESVYSQLYYSSDPACLLCQLRDYVYSCHHQLEFLKSKCSQDKSIGGWPNCYYGNDISSSNSLLQAFLTDAYDSKFKTHLFDPCNICCKSRVYMGFKHKDLPKPRQTGAILSSILTPSCGGSDPLLTLSSYLNCLTMRTPRTTGELVSYFHHFGNLMYDASSKGLSNLGSSLSKPHDHCPNWDRFKEPDILEVRELRGSESVSSNHDEDHPNTLSTLIGCGIKPLHCRRCFTPITHRAYTIYSPCFAHTYLSWTVYLTDRLWESLERLRCDLEGHASNKCPALHSCPDALPLLYTHGFTPLEGTPQTSLTCSEIITKLGAVVNGKPIATLMTCMDDFLYRVRMPFIYTLMALWSVAVLLLSYTILYRLDVLYLCSHFIRSKASHLIDVKALLTNSRKMLSLYDADYFDDDDPMG</sequence>
<evidence type="ECO:0008006" key="5">
    <source>
        <dbReference type="Google" id="ProtNLM"/>
    </source>
</evidence>
<feature type="transmembrane region" description="Helical" evidence="2">
    <location>
        <begin position="90"/>
        <end position="110"/>
    </location>
</feature>
<dbReference type="STRING" id="5866.A0A061D9K7"/>
<dbReference type="KEGG" id="bbig:BBBOND_0312590"/>
<feature type="transmembrane region" description="Helical" evidence="2">
    <location>
        <begin position="1228"/>
        <end position="1248"/>
    </location>
</feature>
<dbReference type="EMBL" id="LK391709">
    <property type="protein sequence ID" value="CDR97356.1"/>
    <property type="molecule type" value="Genomic_DNA"/>
</dbReference>
<keyword evidence="2" id="KW-0812">Transmembrane</keyword>
<gene>
    <name evidence="3" type="ORF">BBBOND_0312590</name>
</gene>
<keyword evidence="4" id="KW-1185">Reference proteome</keyword>
<dbReference type="GeneID" id="24565897"/>
<feature type="compositionally biased region" description="Polar residues" evidence="1">
    <location>
        <begin position="627"/>
        <end position="639"/>
    </location>
</feature>
<feature type="compositionally biased region" description="Polar residues" evidence="1">
    <location>
        <begin position="607"/>
        <end position="619"/>
    </location>
</feature>
<evidence type="ECO:0000313" key="3">
    <source>
        <dbReference type="EMBL" id="CDR97356.1"/>
    </source>
</evidence>
<evidence type="ECO:0000313" key="4">
    <source>
        <dbReference type="Proteomes" id="UP000033188"/>
    </source>
</evidence>
<dbReference type="Proteomes" id="UP000033188">
    <property type="component" value="Chromosome 3"/>
</dbReference>
<evidence type="ECO:0000256" key="1">
    <source>
        <dbReference type="SAM" id="MobiDB-lite"/>
    </source>
</evidence>
<feature type="region of interest" description="Disordered" evidence="1">
    <location>
        <begin position="666"/>
        <end position="685"/>
    </location>
</feature>
<feature type="compositionally biased region" description="Polar residues" evidence="1">
    <location>
        <begin position="429"/>
        <end position="453"/>
    </location>
</feature>
<feature type="compositionally biased region" description="Polar residues" evidence="1">
    <location>
        <begin position="524"/>
        <end position="536"/>
    </location>
</feature>
<name>A0A061D9K7_BABBI</name>
<organism evidence="3 4">
    <name type="scientific">Babesia bigemina</name>
    <dbReference type="NCBI Taxonomy" id="5866"/>
    <lineage>
        <taxon>Eukaryota</taxon>
        <taxon>Sar</taxon>
        <taxon>Alveolata</taxon>
        <taxon>Apicomplexa</taxon>
        <taxon>Aconoidasida</taxon>
        <taxon>Piroplasmida</taxon>
        <taxon>Babesiidae</taxon>
        <taxon>Babesia</taxon>
    </lineage>
</organism>
<dbReference type="OrthoDB" id="365890at2759"/>
<reference evidence="4" key="1">
    <citation type="journal article" date="2014" name="Nucleic Acids Res.">
        <title>The evolutionary dynamics of variant antigen genes in Babesia reveal a history of genomic innovation underlying host-parasite interaction.</title>
        <authorList>
            <person name="Jackson A.P."/>
            <person name="Otto T.D."/>
            <person name="Darby A."/>
            <person name="Ramaprasad A."/>
            <person name="Xia D."/>
            <person name="Echaide I.E."/>
            <person name="Farber M."/>
            <person name="Gahlot S."/>
            <person name="Gamble J."/>
            <person name="Gupta D."/>
            <person name="Gupta Y."/>
            <person name="Jackson L."/>
            <person name="Malandrin L."/>
            <person name="Malas T.B."/>
            <person name="Moussa E."/>
            <person name="Nair M."/>
            <person name="Reid A.J."/>
            <person name="Sanders M."/>
            <person name="Sharma J."/>
            <person name="Tracey A."/>
            <person name="Quail M.A."/>
            <person name="Weir W."/>
            <person name="Wastling J.M."/>
            <person name="Hall N."/>
            <person name="Willadsen P."/>
            <person name="Lingelbach K."/>
            <person name="Shiels B."/>
            <person name="Tait A."/>
            <person name="Berriman M."/>
            <person name="Allred D.R."/>
            <person name="Pain A."/>
        </authorList>
    </citation>
    <scope>NUCLEOTIDE SEQUENCE [LARGE SCALE GENOMIC DNA]</scope>
    <source>
        <strain evidence="4">Bond</strain>
    </source>
</reference>
<dbReference type="VEuPathDB" id="PiroplasmaDB:BBBOND_0312590"/>
<feature type="compositionally biased region" description="Low complexity" evidence="1">
    <location>
        <begin position="459"/>
        <end position="475"/>
    </location>
</feature>
<keyword evidence="2" id="KW-0472">Membrane</keyword>
<keyword evidence="2" id="KW-1133">Transmembrane helix</keyword>
<accession>A0A061D9K7</accession>
<protein>
    <recommendedName>
        <fullName evidence="5">Ribosome binding protein</fullName>
    </recommendedName>
</protein>
<feature type="region of interest" description="Disordered" evidence="1">
    <location>
        <begin position="408"/>
        <end position="653"/>
    </location>
</feature>
<evidence type="ECO:0000256" key="2">
    <source>
        <dbReference type="SAM" id="Phobius"/>
    </source>
</evidence>